<evidence type="ECO:0000256" key="1">
    <source>
        <dbReference type="SAM" id="MobiDB-lite"/>
    </source>
</evidence>
<gene>
    <name evidence="3" type="ORF">BEWA_045790</name>
</gene>
<organism evidence="3 4">
    <name type="scientific">Theileria equi strain WA</name>
    <dbReference type="NCBI Taxonomy" id="1537102"/>
    <lineage>
        <taxon>Eukaryota</taxon>
        <taxon>Sar</taxon>
        <taxon>Alveolata</taxon>
        <taxon>Apicomplexa</taxon>
        <taxon>Aconoidasida</taxon>
        <taxon>Piroplasmida</taxon>
        <taxon>Theileriidae</taxon>
        <taxon>Theileria</taxon>
    </lineage>
</organism>
<feature type="chain" id="PRO_5003952358" evidence="2">
    <location>
        <begin position="19"/>
        <end position="263"/>
    </location>
</feature>
<feature type="region of interest" description="Disordered" evidence="1">
    <location>
        <begin position="62"/>
        <end position="86"/>
    </location>
</feature>
<dbReference type="InterPro" id="IPR007480">
    <property type="entry name" value="DUF529"/>
</dbReference>
<dbReference type="EMBL" id="ACOU01000007">
    <property type="protein sequence ID" value="EKX72115.1"/>
    <property type="molecule type" value="Genomic_DNA"/>
</dbReference>
<dbReference type="GeneID" id="15804227"/>
<dbReference type="RefSeq" id="XP_004831567.1">
    <property type="nucleotide sequence ID" value="XM_004831510.1"/>
</dbReference>
<name>L1LA55_THEEQ</name>
<dbReference type="KEGG" id="beq:BEWA_045790"/>
<dbReference type="Proteomes" id="UP000031512">
    <property type="component" value="Unassembled WGS sequence"/>
</dbReference>
<evidence type="ECO:0000313" key="4">
    <source>
        <dbReference type="Proteomes" id="UP000031512"/>
    </source>
</evidence>
<evidence type="ECO:0000256" key="2">
    <source>
        <dbReference type="SAM" id="SignalP"/>
    </source>
</evidence>
<keyword evidence="2" id="KW-0732">Signal</keyword>
<dbReference type="OrthoDB" id="360301at2759"/>
<feature type="compositionally biased region" description="Polar residues" evidence="1">
    <location>
        <begin position="28"/>
        <end position="45"/>
    </location>
</feature>
<keyword evidence="4" id="KW-1185">Reference proteome</keyword>
<proteinExistence type="predicted"/>
<protein>
    <submittedName>
        <fullName evidence="3">Signal peptide containing protein</fullName>
    </submittedName>
</protein>
<dbReference type="VEuPathDB" id="PiroplasmaDB:BEWA_045790"/>
<reference evidence="3 4" key="1">
    <citation type="journal article" date="2012" name="BMC Genomics">
        <title>Comparative genomic analysis and phylogenetic position of Theileria equi.</title>
        <authorList>
            <person name="Kappmeyer L.S."/>
            <person name="Thiagarajan M."/>
            <person name="Herndon D.R."/>
            <person name="Ramsay J.D."/>
            <person name="Caler E."/>
            <person name="Djikeng A."/>
            <person name="Gillespie J.J."/>
            <person name="Lau A.O."/>
            <person name="Roalson E.H."/>
            <person name="Silva J.C."/>
            <person name="Silva M.G."/>
            <person name="Suarez C.E."/>
            <person name="Ueti M.W."/>
            <person name="Nene V.M."/>
            <person name="Mealey R.H."/>
            <person name="Knowles D.P."/>
            <person name="Brayton K.A."/>
        </authorList>
    </citation>
    <scope>NUCLEOTIDE SEQUENCE [LARGE SCALE GENOMIC DNA]</scope>
    <source>
        <strain evidence="3 4">WA</strain>
    </source>
</reference>
<sequence>MRIFYTLLAIFLIRLVRCGDKGSVRGVHNQQNLSTHTQPSQQGPLKTNGEVPQKGIVQINTEPVTNLQGGVKQTPKPEQSASPSLDKVDSSLFTVLESLEGNVPVLKLKTKEGVTTNKLTFGKETVWEDKKKLCSSALLYMDKGRPTLAVIKTRSSSGTKSTVYKYYDGNKWRDDKEGTHKTRLKKLKEKCRPGETLDISKKENSVGIYYNDIKDKCLHIFDLDSAKVTKVVDGENVIWEATAGTDHNCLYAELVIVGDKLWD</sequence>
<dbReference type="Pfam" id="PF04385">
    <property type="entry name" value="FAINT"/>
    <property type="match status" value="1"/>
</dbReference>
<evidence type="ECO:0000313" key="3">
    <source>
        <dbReference type="EMBL" id="EKX72115.1"/>
    </source>
</evidence>
<comment type="caution">
    <text evidence="3">The sequence shown here is derived from an EMBL/GenBank/DDBJ whole genome shotgun (WGS) entry which is preliminary data.</text>
</comment>
<accession>L1LA55</accession>
<dbReference type="AlphaFoldDB" id="L1LA55"/>
<feature type="region of interest" description="Disordered" evidence="1">
    <location>
        <begin position="25"/>
        <end position="50"/>
    </location>
</feature>
<feature type="signal peptide" evidence="2">
    <location>
        <begin position="1"/>
        <end position="18"/>
    </location>
</feature>